<keyword evidence="3 5" id="KW-1133">Transmembrane helix</keyword>
<evidence type="ECO:0000313" key="7">
    <source>
        <dbReference type="RefSeq" id="XP_016973757.1"/>
    </source>
</evidence>
<keyword evidence="4 5" id="KW-0472">Membrane</keyword>
<dbReference type="OrthoDB" id="10037534at2759"/>
<evidence type="ECO:0000256" key="3">
    <source>
        <dbReference type="ARBA" id="ARBA00022989"/>
    </source>
</evidence>
<dbReference type="RefSeq" id="XP_016973757.1">
    <property type="nucleotide sequence ID" value="XM_017118268.1"/>
</dbReference>
<dbReference type="AlphaFoldDB" id="A0A6P4E713"/>
<feature type="domain" description="G-protein coupled receptors family 2 profile 2" evidence="6">
    <location>
        <begin position="397"/>
        <end position="653"/>
    </location>
</feature>
<dbReference type="GO" id="GO:0007166">
    <property type="term" value="P:cell surface receptor signaling pathway"/>
    <property type="evidence" value="ECO:0007669"/>
    <property type="project" value="InterPro"/>
</dbReference>
<proteinExistence type="predicted"/>
<dbReference type="PANTHER" id="PTHR47767">
    <property type="entry name" value="ADHESION G PROTEIN-COUPLED RECEPTOR G7"/>
    <property type="match status" value="1"/>
</dbReference>
<dbReference type="InterPro" id="IPR053066">
    <property type="entry name" value="ADGR_G7"/>
</dbReference>
<feature type="transmembrane region" description="Helical" evidence="5">
    <location>
        <begin position="557"/>
        <end position="581"/>
    </location>
</feature>
<feature type="transmembrane region" description="Helical" evidence="5">
    <location>
        <begin position="465"/>
        <end position="489"/>
    </location>
</feature>
<reference evidence="7" key="1">
    <citation type="submission" date="2025-08" db="UniProtKB">
        <authorList>
            <consortium name="RefSeq"/>
        </authorList>
    </citation>
    <scope>IDENTIFICATION</scope>
</reference>
<evidence type="ECO:0000256" key="4">
    <source>
        <dbReference type="ARBA" id="ARBA00023136"/>
    </source>
</evidence>
<dbReference type="InterPro" id="IPR000832">
    <property type="entry name" value="GPCR_2_secretin-like"/>
</dbReference>
<feature type="transmembrane region" description="Helical" evidence="5">
    <location>
        <begin position="629"/>
        <end position="651"/>
    </location>
</feature>
<dbReference type="CDD" id="cd15040">
    <property type="entry name" value="7tmB2_Adhesion"/>
    <property type="match status" value="1"/>
</dbReference>
<dbReference type="InterPro" id="IPR017981">
    <property type="entry name" value="GPCR_2-like_7TM"/>
</dbReference>
<protein>
    <submittedName>
        <fullName evidence="7">LOW QUALITY PROTEIN: uncharacterized protein LOC108040700</fullName>
    </submittedName>
</protein>
<feature type="transmembrane region" description="Helical" evidence="5">
    <location>
        <begin position="433"/>
        <end position="453"/>
    </location>
</feature>
<evidence type="ECO:0000256" key="1">
    <source>
        <dbReference type="ARBA" id="ARBA00004141"/>
    </source>
</evidence>
<keyword evidence="2 5" id="KW-0812">Transmembrane</keyword>
<name>A0A6P4E713_DRORH</name>
<accession>A0A6P4E713</accession>
<feature type="transmembrane region" description="Helical" evidence="5">
    <location>
        <begin position="399"/>
        <end position="421"/>
    </location>
</feature>
<organism evidence="7">
    <name type="scientific">Drosophila rhopaloa</name>
    <name type="common">Fruit fly</name>
    <dbReference type="NCBI Taxonomy" id="1041015"/>
    <lineage>
        <taxon>Eukaryota</taxon>
        <taxon>Metazoa</taxon>
        <taxon>Ecdysozoa</taxon>
        <taxon>Arthropoda</taxon>
        <taxon>Hexapoda</taxon>
        <taxon>Insecta</taxon>
        <taxon>Pterygota</taxon>
        <taxon>Neoptera</taxon>
        <taxon>Endopterygota</taxon>
        <taxon>Diptera</taxon>
        <taxon>Brachycera</taxon>
        <taxon>Muscomorpha</taxon>
        <taxon>Ephydroidea</taxon>
        <taxon>Drosophilidae</taxon>
        <taxon>Drosophila</taxon>
        <taxon>Sophophora</taxon>
    </lineage>
</organism>
<dbReference type="GO" id="GO:0016020">
    <property type="term" value="C:membrane"/>
    <property type="evidence" value="ECO:0007669"/>
    <property type="project" value="UniProtKB-SubCell"/>
</dbReference>
<feature type="transmembrane region" description="Helical" evidence="5">
    <location>
        <begin position="509"/>
        <end position="531"/>
    </location>
</feature>
<sequence>MICQAEDFRHKYFGEKHPQINIWKRTSVGELGTLLDVCLQSNGLPVTRKCEVRKLRAQWESTDQWAPVVCHRDFGNNSITSELNDLHAAILEEKLNISQAEGSRRTAAQLSSIVRQGQRTIQPGDVFLIAQVFTLLARQEPDPIIGADLVSVCQVVMSCGKQVLRLSAQLNATNVLLSQFEIYMDALAGKILPWSTDGCLTVGPELDNEISSPGVQDFHSDIGVRGLITENLTVFFINPDCDNVTGIAIFSASGQDRRWATSGFWFRFLRYFDDLDQIKLEPDLETAVFLPEKLWNKIKWTNHLIFKVYAHGAFLLRNDKFNSFSNARAISKGSGCGFWNYETWSSEGVTSSNSSAFLSDPIVECHTNHLTQFSFLVGGGYRISECGQEVPISHRVLDIISIVGCALSLLGVLGIFLTALISKTWRKQLATKVTLHFCLAISFQMLLFMLLNTDYMSEQLVVNENAIACVALGAAMHYSVLVFFSWTLVVAWRLFQKLVWVFDYRGSNYVLKVAVGAWGVPLIPTLLEAFFDFKSYLPSVAQLAANNGICYPSGYGLILGVVLPVIVIIMINLGLAAYSLYSITHIKEDLGRTDGKKSKQEIRHSIMLFFLMGLTWIFGIFAFFHLGEIFSYLFCITATMQGFVMFVYYVILYKVNREAWVALVCPTTGNMDRMDIYCLKESAVGVLECFKINGLSNLKAVKGVQGGL</sequence>
<dbReference type="PROSITE" id="PS50261">
    <property type="entry name" value="G_PROTEIN_RECEP_F2_4"/>
    <property type="match status" value="1"/>
</dbReference>
<evidence type="ECO:0000259" key="6">
    <source>
        <dbReference type="PROSITE" id="PS50261"/>
    </source>
</evidence>
<feature type="transmembrane region" description="Helical" evidence="5">
    <location>
        <begin position="602"/>
        <end position="623"/>
    </location>
</feature>
<dbReference type="PANTHER" id="PTHR47767:SF1">
    <property type="entry name" value="ADHESION G PROTEIN-COUPLED RECEPTOR G7"/>
    <property type="match status" value="1"/>
</dbReference>
<dbReference type="GO" id="GO:0004930">
    <property type="term" value="F:G protein-coupled receptor activity"/>
    <property type="evidence" value="ECO:0007669"/>
    <property type="project" value="InterPro"/>
</dbReference>
<evidence type="ECO:0000256" key="5">
    <source>
        <dbReference type="SAM" id="Phobius"/>
    </source>
</evidence>
<dbReference type="Pfam" id="PF00002">
    <property type="entry name" value="7tm_2"/>
    <property type="match status" value="1"/>
</dbReference>
<comment type="subcellular location">
    <subcellularLocation>
        <location evidence="1">Membrane</location>
        <topology evidence="1">Multi-pass membrane protein</topology>
    </subcellularLocation>
</comment>
<evidence type="ECO:0000256" key="2">
    <source>
        <dbReference type="ARBA" id="ARBA00022692"/>
    </source>
</evidence>
<gene>
    <name evidence="7" type="primary">LOC108040700</name>
</gene>
<dbReference type="Gene3D" id="1.20.1070.10">
    <property type="entry name" value="Rhodopsin 7-helix transmembrane proteins"/>
    <property type="match status" value="1"/>
</dbReference>